<evidence type="ECO:0000256" key="2">
    <source>
        <dbReference type="ARBA" id="ARBA00022448"/>
    </source>
</evidence>
<dbReference type="OMA" id="YNMICQA"/>
<dbReference type="OrthoDB" id="1935484at2759"/>
<keyword evidence="9" id="KW-1185">Reference proteome</keyword>
<feature type="transmembrane region" description="Helical" evidence="6">
    <location>
        <begin position="241"/>
        <end position="261"/>
    </location>
</feature>
<feature type="transmembrane region" description="Helical" evidence="6">
    <location>
        <begin position="208"/>
        <end position="229"/>
    </location>
</feature>
<dbReference type="PROSITE" id="PS50850">
    <property type="entry name" value="MFS"/>
    <property type="match status" value="1"/>
</dbReference>
<dbReference type="SUPFAM" id="SSF103473">
    <property type="entry name" value="MFS general substrate transporter"/>
    <property type="match status" value="1"/>
</dbReference>
<dbReference type="GO" id="GO:0016020">
    <property type="term" value="C:membrane"/>
    <property type="evidence" value="ECO:0007669"/>
    <property type="project" value="UniProtKB-SubCell"/>
</dbReference>
<evidence type="ECO:0000256" key="6">
    <source>
        <dbReference type="SAM" id="Phobius"/>
    </source>
</evidence>
<keyword evidence="4 6" id="KW-1133">Transmembrane helix</keyword>
<dbReference type="STRING" id="742152.A0A2H3JS55"/>
<dbReference type="EMBL" id="KB467943">
    <property type="protein sequence ID" value="PCH38857.1"/>
    <property type="molecule type" value="Genomic_DNA"/>
</dbReference>
<dbReference type="Pfam" id="PF07690">
    <property type="entry name" value="MFS_1"/>
    <property type="match status" value="1"/>
</dbReference>
<dbReference type="PANTHER" id="PTHR43791:SF65">
    <property type="entry name" value="MAJOR FACILITATOR SUPERFAMILY (MFS) PROFILE DOMAIN-CONTAINING PROTEIN-RELATED"/>
    <property type="match status" value="1"/>
</dbReference>
<sequence>MSSDVRRTNESESSVVIDVLEKTAGEDIAVLETEDVFYDEVLAKHFVPPDSYEGKHRFDPKAVWAKEEEQKLIRKIDTRIMLFCCICFSALQLDRGNLSNALSDNMLKDLGLTTDDYNTGNTLFFVSFLFMEIPSQLISKRIGVERWVPMQMVLWSVVAISQCALNGRKSFWATRALLGMFEGGFIPDMVLYLSYFYKGDELPVRLSWFWGTDTLTSVIGALLAAGILQLRGANGWEGWRYLFLIEGVITLSIGAVALVYLPPSPTQTASFFRGRDGWFTKREETVMVTRVLRDDPTKSDMHNRQSITLKLFWQSLTDYDMAPLYALGLMAFIPLNTFTNYFTLNLKELGFSTFETNLLTVPGSFLSVWTLLGIAWLSRRLQQRALVTILGSLIASNIYRSNDAPYYHRGNRVLLGLCVLDAVLMLATKAWYMWRNAQRERAWDAMTSEQKDTYLSQTKGRGNKRLNFRSAH</sequence>
<accession>A0A2H3JS55</accession>
<keyword evidence="2" id="KW-0813">Transport</keyword>
<dbReference type="Proteomes" id="UP000218811">
    <property type="component" value="Unassembled WGS sequence"/>
</dbReference>
<feature type="domain" description="Major facilitator superfamily (MFS) profile" evidence="7">
    <location>
        <begin position="80"/>
        <end position="472"/>
    </location>
</feature>
<protein>
    <submittedName>
        <fullName evidence="8">MFS general substrate transporter</fullName>
    </submittedName>
</protein>
<evidence type="ECO:0000313" key="9">
    <source>
        <dbReference type="Proteomes" id="UP000218811"/>
    </source>
</evidence>
<evidence type="ECO:0000259" key="7">
    <source>
        <dbReference type="PROSITE" id="PS50850"/>
    </source>
</evidence>
<gene>
    <name evidence="8" type="ORF">WOLCODRAFT_167664</name>
</gene>
<proteinExistence type="predicted"/>
<evidence type="ECO:0000256" key="5">
    <source>
        <dbReference type="ARBA" id="ARBA00023136"/>
    </source>
</evidence>
<feature type="transmembrane region" description="Helical" evidence="6">
    <location>
        <begin position="356"/>
        <end position="377"/>
    </location>
</feature>
<keyword evidence="3 6" id="KW-0812">Transmembrane</keyword>
<keyword evidence="5 6" id="KW-0472">Membrane</keyword>
<feature type="transmembrane region" description="Helical" evidence="6">
    <location>
        <begin position="413"/>
        <end position="434"/>
    </location>
</feature>
<feature type="transmembrane region" description="Helical" evidence="6">
    <location>
        <begin position="177"/>
        <end position="196"/>
    </location>
</feature>
<reference evidence="8 9" key="1">
    <citation type="journal article" date="2012" name="Science">
        <title>The Paleozoic origin of enzymatic lignin decomposition reconstructed from 31 fungal genomes.</title>
        <authorList>
            <person name="Floudas D."/>
            <person name="Binder M."/>
            <person name="Riley R."/>
            <person name="Barry K."/>
            <person name="Blanchette R.A."/>
            <person name="Henrissat B."/>
            <person name="Martinez A.T."/>
            <person name="Otillar R."/>
            <person name="Spatafora J.W."/>
            <person name="Yadav J.S."/>
            <person name="Aerts A."/>
            <person name="Benoit I."/>
            <person name="Boyd A."/>
            <person name="Carlson A."/>
            <person name="Copeland A."/>
            <person name="Coutinho P.M."/>
            <person name="de Vries R.P."/>
            <person name="Ferreira P."/>
            <person name="Findley K."/>
            <person name="Foster B."/>
            <person name="Gaskell J."/>
            <person name="Glotzer D."/>
            <person name="Gorecki P."/>
            <person name="Heitman J."/>
            <person name="Hesse C."/>
            <person name="Hori C."/>
            <person name="Igarashi K."/>
            <person name="Jurgens J.A."/>
            <person name="Kallen N."/>
            <person name="Kersten P."/>
            <person name="Kohler A."/>
            <person name="Kuees U."/>
            <person name="Kumar T.K.A."/>
            <person name="Kuo A."/>
            <person name="LaButti K."/>
            <person name="Larrondo L.F."/>
            <person name="Lindquist E."/>
            <person name="Ling A."/>
            <person name="Lombard V."/>
            <person name="Lucas S."/>
            <person name="Lundell T."/>
            <person name="Martin R."/>
            <person name="McLaughlin D.J."/>
            <person name="Morgenstern I."/>
            <person name="Morin E."/>
            <person name="Murat C."/>
            <person name="Nagy L.G."/>
            <person name="Nolan M."/>
            <person name="Ohm R.A."/>
            <person name="Patyshakuliyeva A."/>
            <person name="Rokas A."/>
            <person name="Ruiz-Duenas F.J."/>
            <person name="Sabat G."/>
            <person name="Salamov A."/>
            <person name="Samejima M."/>
            <person name="Schmutz J."/>
            <person name="Slot J.C."/>
            <person name="St John F."/>
            <person name="Stenlid J."/>
            <person name="Sun H."/>
            <person name="Sun S."/>
            <person name="Syed K."/>
            <person name="Tsang A."/>
            <person name="Wiebenga A."/>
            <person name="Young D."/>
            <person name="Pisabarro A."/>
            <person name="Eastwood D.C."/>
            <person name="Martin F."/>
            <person name="Cullen D."/>
            <person name="Grigoriev I.V."/>
            <person name="Hibbett D.S."/>
        </authorList>
    </citation>
    <scope>NUCLEOTIDE SEQUENCE [LARGE SCALE GENOMIC DNA]</scope>
    <source>
        <strain evidence="8 9">MD-104</strain>
    </source>
</reference>
<comment type="subcellular location">
    <subcellularLocation>
        <location evidence="1">Membrane</location>
        <topology evidence="1">Multi-pass membrane protein</topology>
    </subcellularLocation>
</comment>
<feature type="transmembrane region" description="Helical" evidence="6">
    <location>
        <begin position="322"/>
        <end position="344"/>
    </location>
</feature>
<dbReference type="FunFam" id="1.20.1250.20:FF:000106">
    <property type="entry name" value="MFS transporter, putative"/>
    <property type="match status" value="1"/>
</dbReference>
<name>A0A2H3JS55_WOLCO</name>
<evidence type="ECO:0000256" key="1">
    <source>
        <dbReference type="ARBA" id="ARBA00004141"/>
    </source>
</evidence>
<evidence type="ECO:0000256" key="4">
    <source>
        <dbReference type="ARBA" id="ARBA00022989"/>
    </source>
</evidence>
<dbReference type="InterPro" id="IPR020846">
    <property type="entry name" value="MFS_dom"/>
</dbReference>
<organism evidence="8 9">
    <name type="scientific">Wolfiporia cocos (strain MD-104)</name>
    <name type="common">Brown rot fungus</name>
    <dbReference type="NCBI Taxonomy" id="742152"/>
    <lineage>
        <taxon>Eukaryota</taxon>
        <taxon>Fungi</taxon>
        <taxon>Dikarya</taxon>
        <taxon>Basidiomycota</taxon>
        <taxon>Agaricomycotina</taxon>
        <taxon>Agaricomycetes</taxon>
        <taxon>Polyporales</taxon>
        <taxon>Phaeolaceae</taxon>
        <taxon>Wolfiporia</taxon>
    </lineage>
</organism>
<dbReference type="AlphaFoldDB" id="A0A2H3JS55"/>
<dbReference type="GO" id="GO:0022857">
    <property type="term" value="F:transmembrane transporter activity"/>
    <property type="evidence" value="ECO:0007669"/>
    <property type="project" value="InterPro"/>
</dbReference>
<evidence type="ECO:0000256" key="3">
    <source>
        <dbReference type="ARBA" id="ARBA00022692"/>
    </source>
</evidence>
<dbReference type="PANTHER" id="PTHR43791">
    <property type="entry name" value="PERMEASE-RELATED"/>
    <property type="match status" value="1"/>
</dbReference>
<dbReference type="InterPro" id="IPR011701">
    <property type="entry name" value="MFS"/>
</dbReference>
<evidence type="ECO:0000313" key="8">
    <source>
        <dbReference type="EMBL" id="PCH38857.1"/>
    </source>
</evidence>
<dbReference type="Gene3D" id="1.20.1250.20">
    <property type="entry name" value="MFS general substrate transporter like domains"/>
    <property type="match status" value="1"/>
</dbReference>
<dbReference type="InterPro" id="IPR036259">
    <property type="entry name" value="MFS_trans_sf"/>
</dbReference>